<accession>A0A1V4SG20</accession>
<proteinExistence type="predicted"/>
<evidence type="ECO:0000313" key="2">
    <source>
        <dbReference type="Proteomes" id="UP000191554"/>
    </source>
</evidence>
<protein>
    <submittedName>
        <fullName evidence="1">Uncharacterized protein</fullName>
    </submittedName>
</protein>
<dbReference type="RefSeq" id="WP_080066125.1">
    <property type="nucleotide sequence ID" value="NZ_MZGX01000029.1"/>
</dbReference>
<keyword evidence="2" id="KW-1185">Reference proteome</keyword>
<dbReference type="AlphaFoldDB" id="A0A1V4SG20"/>
<evidence type="ECO:0000313" key="1">
    <source>
        <dbReference type="EMBL" id="OPX42425.1"/>
    </source>
</evidence>
<dbReference type="OrthoDB" id="9836094at2"/>
<reference evidence="1 2" key="1">
    <citation type="submission" date="2017-03" db="EMBL/GenBank/DDBJ databases">
        <title>Genome sequence of Clostridium hungatei DSM 14427.</title>
        <authorList>
            <person name="Poehlein A."/>
            <person name="Daniel R."/>
        </authorList>
    </citation>
    <scope>NUCLEOTIDE SEQUENCE [LARGE SCALE GENOMIC DNA]</scope>
    <source>
        <strain evidence="1 2">DSM 14427</strain>
    </source>
</reference>
<name>A0A1V4SG20_RUMHU</name>
<dbReference type="EMBL" id="MZGX01000029">
    <property type="protein sequence ID" value="OPX42425.1"/>
    <property type="molecule type" value="Genomic_DNA"/>
</dbReference>
<gene>
    <name evidence="1" type="ORF">CLHUN_37230</name>
</gene>
<dbReference type="Proteomes" id="UP000191554">
    <property type="component" value="Unassembled WGS sequence"/>
</dbReference>
<organism evidence="1 2">
    <name type="scientific">Ruminiclostridium hungatei</name>
    <name type="common">Clostridium hungatei</name>
    <dbReference type="NCBI Taxonomy" id="48256"/>
    <lineage>
        <taxon>Bacteria</taxon>
        <taxon>Bacillati</taxon>
        <taxon>Bacillota</taxon>
        <taxon>Clostridia</taxon>
        <taxon>Eubacteriales</taxon>
        <taxon>Oscillospiraceae</taxon>
        <taxon>Ruminiclostridium</taxon>
    </lineage>
</organism>
<comment type="caution">
    <text evidence="1">The sequence shown here is derived from an EMBL/GenBank/DDBJ whole genome shotgun (WGS) entry which is preliminary data.</text>
</comment>
<sequence>MTLKNSARPVFLLIAVLMLLQLMPVNIDYADESQIHTQNSQVFISAKFVYTNVFFIHNENQKTLVHKVQINNTYTYTPQVTGQKLSQTGQATPEVPFDYRKLIRQSISEHFNGSKFKESLPVI</sequence>